<sequence length="433" mass="49133">MVSQTNMTIMFIRPWGLPMIFVYCTLSGLAGVYNEWILKKYYTESLHLQNIYLYTYGSLFNFVPAVGIPLLYTRSFLQVNPFEGFSIYTWLLIGTQALNVQLIVVYQLLTAFPTSFGQYDIVAKENDDKTTRFFIVGDWGGLPVSPFDTPSEVAVADAMGKLGVKLNTTFQLALGDNFYYDGVQTVNDSRFQTTFEHVFSATSLQTPWYVLAGNHDHGGNVSAEIEYGKTSKRWIFPDYFYSFSLWQSDKQKKIIDFIMIDTVILCGGDTLSDWDHKPLEGPSNKHVAEAYWQWIEGQLRQSTAPYLLVNGHFPVYSVAEHGPTKCLVDRLRPMFHQYHATAYICGHDHNLQHLTNDMNGVHMNYFVVGAANFIDPSQEHAKYVPADALKFFWAGSPVYGGFGLAEVNNTHLSLSFIDHAEQTLYQAVMTTRS</sequence>
<feature type="transmembrane region" description="Helical" evidence="13">
    <location>
        <begin position="85"/>
        <end position="109"/>
    </location>
</feature>
<evidence type="ECO:0000256" key="2">
    <source>
        <dbReference type="ARBA" id="ARBA00004141"/>
    </source>
</evidence>
<name>A0A814SAB7_9BILA</name>
<proteinExistence type="predicted"/>
<feature type="transmembrane region" description="Helical" evidence="13">
    <location>
        <begin position="53"/>
        <end position="73"/>
    </location>
</feature>
<keyword evidence="7" id="KW-0732">Signal</keyword>
<feature type="transmembrane region" description="Helical" evidence="13">
    <location>
        <begin position="12"/>
        <end position="33"/>
    </location>
</feature>
<evidence type="ECO:0000256" key="1">
    <source>
        <dbReference type="ARBA" id="ARBA00000032"/>
    </source>
</evidence>
<evidence type="ECO:0000256" key="11">
    <source>
        <dbReference type="ARBA" id="ARBA00029999"/>
    </source>
</evidence>
<keyword evidence="6 13" id="KW-0812">Transmembrane</keyword>
<keyword evidence="5" id="KW-0813">Transport</keyword>
<evidence type="ECO:0000256" key="3">
    <source>
        <dbReference type="ARBA" id="ARBA00012646"/>
    </source>
</evidence>
<keyword evidence="9 13" id="KW-1133">Transmembrane helix</keyword>
<dbReference type="OrthoDB" id="411211at2759"/>
<keyword evidence="8" id="KW-0378">Hydrolase</keyword>
<evidence type="ECO:0000256" key="5">
    <source>
        <dbReference type="ARBA" id="ARBA00022597"/>
    </source>
</evidence>
<dbReference type="CDD" id="cd07378">
    <property type="entry name" value="MPP_ACP5"/>
    <property type="match status" value="1"/>
</dbReference>
<evidence type="ECO:0000256" key="13">
    <source>
        <dbReference type="SAM" id="Phobius"/>
    </source>
</evidence>
<dbReference type="GO" id="GO:0045453">
    <property type="term" value="P:bone resorption"/>
    <property type="evidence" value="ECO:0007669"/>
    <property type="project" value="TreeGrafter"/>
</dbReference>
<dbReference type="GO" id="GO:0003993">
    <property type="term" value="F:acid phosphatase activity"/>
    <property type="evidence" value="ECO:0007669"/>
    <property type="project" value="UniProtKB-EC"/>
</dbReference>
<dbReference type="Pfam" id="PF04142">
    <property type="entry name" value="Nuc_sug_transp"/>
    <property type="match status" value="1"/>
</dbReference>
<evidence type="ECO:0000313" key="15">
    <source>
        <dbReference type="EMBL" id="CAF1144402.1"/>
    </source>
</evidence>
<feature type="domain" description="Calcineurin-like phosphoesterase" evidence="14">
    <location>
        <begin position="132"/>
        <end position="350"/>
    </location>
</feature>
<dbReference type="EC" id="3.1.3.2" evidence="3"/>
<dbReference type="FunFam" id="3.60.21.10:FF:000062">
    <property type="entry name" value="Tartrate-resistant acid phosphatase type 5"/>
    <property type="match status" value="1"/>
</dbReference>
<keyword evidence="10 13" id="KW-0472">Membrane</keyword>
<evidence type="ECO:0000259" key="14">
    <source>
        <dbReference type="Pfam" id="PF00149"/>
    </source>
</evidence>
<keyword evidence="5" id="KW-0762">Sugar transport</keyword>
<dbReference type="InterPro" id="IPR024927">
    <property type="entry name" value="Acid_PPase"/>
</dbReference>
<dbReference type="Proteomes" id="UP000663891">
    <property type="component" value="Unassembled WGS sequence"/>
</dbReference>
<reference evidence="15" key="1">
    <citation type="submission" date="2021-02" db="EMBL/GenBank/DDBJ databases">
        <authorList>
            <person name="Nowell W R."/>
        </authorList>
    </citation>
    <scope>NUCLEOTIDE SEQUENCE</scope>
</reference>
<comment type="caution">
    <text evidence="15">The sequence shown here is derived from an EMBL/GenBank/DDBJ whole genome shotgun (WGS) entry which is preliminary data.</text>
</comment>
<dbReference type="EMBL" id="CAJNON010000253">
    <property type="protein sequence ID" value="CAF1144402.1"/>
    <property type="molecule type" value="Genomic_DNA"/>
</dbReference>
<evidence type="ECO:0000256" key="7">
    <source>
        <dbReference type="ARBA" id="ARBA00022729"/>
    </source>
</evidence>
<dbReference type="Pfam" id="PF00149">
    <property type="entry name" value="Metallophos"/>
    <property type="match status" value="1"/>
</dbReference>
<dbReference type="InterPro" id="IPR051558">
    <property type="entry name" value="Metallophosphoesterase_PAP"/>
</dbReference>
<dbReference type="GO" id="GO:0000139">
    <property type="term" value="C:Golgi membrane"/>
    <property type="evidence" value="ECO:0007669"/>
    <property type="project" value="InterPro"/>
</dbReference>
<dbReference type="Gene3D" id="3.60.21.10">
    <property type="match status" value="1"/>
</dbReference>
<dbReference type="InterPro" id="IPR004843">
    <property type="entry name" value="Calcineurin-like_PHP"/>
</dbReference>
<dbReference type="PANTHER" id="PTHR10161:SF14">
    <property type="entry name" value="TARTRATE-RESISTANT ACID PHOSPHATASE TYPE 5"/>
    <property type="match status" value="1"/>
</dbReference>
<protein>
    <recommendedName>
        <fullName evidence="4">Tartrate-resistant acid phosphatase type 5</fullName>
        <ecNumber evidence="3">3.1.3.2</ecNumber>
    </recommendedName>
    <alternativeName>
        <fullName evidence="12">Tartrate-resistant acid ATPase</fullName>
    </alternativeName>
    <alternativeName>
        <fullName evidence="11">Type 5 acid phosphatase</fullName>
    </alternativeName>
</protein>
<evidence type="ECO:0000256" key="9">
    <source>
        <dbReference type="ARBA" id="ARBA00022989"/>
    </source>
</evidence>
<evidence type="ECO:0000313" key="16">
    <source>
        <dbReference type="Proteomes" id="UP000663891"/>
    </source>
</evidence>
<dbReference type="InterPro" id="IPR007271">
    <property type="entry name" value="Nuc_sug_transpt"/>
</dbReference>
<comment type="subcellular location">
    <subcellularLocation>
        <location evidence="2">Membrane</location>
        <topology evidence="2">Multi-pass membrane protein</topology>
    </subcellularLocation>
</comment>
<dbReference type="InterPro" id="IPR029052">
    <property type="entry name" value="Metallo-depent_PP-like"/>
</dbReference>
<dbReference type="AlphaFoldDB" id="A0A814SAB7"/>
<accession>A0A814SAB7</accession>
<gene>
    <name evidence="15" type="ORF">VCS650_LOCUS22453</name>
</gene>
<evidence type="ECO:0000256" key="8">
    <source>
        <dbReference type="ARBA" id="ARBA00022801"/>
    </source>
</evidence>
<evidence type="ECO:0000256" key="12">
    <source>
        <dbReference type="ARBA" id="ARBA00031589"/>
    </source>
</evidence>
<dbReference type="GO" id="GO:0015165">
    <property type="term" value="F:pyrimidine nucleotide-sugar transmembrane transporter activity"/>
    <property type="evidence" value="ECO:0007669"/>
    <property type="project" value="InterPro"/>
</dbReference>
<evidence type="ECO:0000256" key="4">
    <source>
        <dbReference type="ARBA" id="ARBA00015822"/>
    </source>
</evidence>
<dbReference type="SUPFAM" id="SSF56300">
    <property type="entry name" value="Metallo-dependent phosphatases"/>
    <property type="match status" value="1"/>
</dbReference>
<dbReference type="PANTHER" id="PTHR10161">
    <property type="entry name" value="TARTRATE-RESISTANT ACID PHOSPHATASE TYPE 5"/>
    <property type="match status" value="1"/>
</dbReference>
<organism evidence="15 16">
    <name type="scientific">Adineta steineri</name>
    <dbReference type="NCBI Taxonomy" id="433720"/>
    <lineage>
        <taxon>Eukaryota</taxon>
        <taxon>Metazoa</taxon>
        <taxon>Spiralia</taxon>
        <taxon>Gnathifera</taxon>
        <taxon>Rotifera</taxon>
        <taxon>Eurotatoria</taxon>
        <taxon>Bdelloidea</taxon>
        <taxon>Adinetida</taxon>
        <taxon>Adinetidae</taxon>
        <taxon>Adineta</taxon>
    </lineage>
</organism>
<evidence type="ECO:0000256" key="10">
    <source>
        <dbReference type="ARBA" id="ARBA00023136"/>
    </source>
</evidence>
<evidence type="ECO:0000256" key="6">
    <source>
        <dbReference type="ARBA" id="ARBA00022692"/>
    </source>
</evidence>
<comment type="catalytic activity">
    <reaction evidence="1">
        <text>a phosphate monoester + H2O = an alcohol + phosphate</text>
        <dbReference type="Rhea" id="RHEA:15017"/>
        <dbReference type="ChEBI" id="CHEBI:15377"/>
        <dbReference type="ChEBI" id="CHEBI:30879"/>
        <dbReference type="ChEBI" id="CHEBI:43474"/>
        <dbReference type="ChEBI" id="CHEBI:67140"/>
        <dbReference type="EC" id="3.1.3.2"/>
    </reaction>
</comment>